<evidence type="ECO:0000256" key="2">
    <source>
        <dbReference type="ARBA" id="ARBA00004370"/>
    </source>
</evidence>
<accession>A0AAP2RHI5</accession>
<evidence type="ECO:0000256" key="3">
    <source>
        <dbReference type="ARBA" id="ARBA00012438"/>
    </source>
</evidence>
<organism evidence="14 15">
    <name type="scientific">Lientehia hominis</name>
    <dbReference type="NCBI Taxonomy" id="2897778"/>
    <lineage>
        <taxon>Bacteria</taxon>
        <taxon>Bacillati</taxon>
        <taxon>Bacillota</taxon>
        <taxon>Clostridia</taxon>
        <taxon>Lachnospirales</taxon>
        <taxon>Lachnospiraceae</taxon>
        <taxon>Lientehia</taxon>
    </lineage>
</organism>
<evidence type="ECO:0000256" key="4">
    <source>
        <dbReference type="ARBA" id="ARBA00018672"/>
    </source>
</evidence>
<proteinExistence type="predicted"/>
<dbReference type="FunFam" id="3.30.565.10:FF:000006">
    <property type="entry name" value="Sensor histidine kinase WalK"/>
    <property type="match status" value="1"/>
</dbReference>
<dbReference type="PANTHER" id="PTHR45339">
    <property type="entry name" value="HYBRID SIGNAL TRANSDUCTION HISTIDINE KINASE J"/>
    <property type="match status" value="1"/>
</dbReference>
<dbReference type="SMART" id="SM00387">
    <property type="entry name" value="HATPase_c"/>
    <property type="match status" value="1"/>
</dbReference>
<gene>
    <name evidence="14" type="ORF">LQE92_02785</name>
</gene>
<comment type="function">
    <text evidence="9">May play the central regulatory role in sporulation. It may be an element of the effector pathway responsible for the activation of sporulation genes in response to nutritional stress. Spo0A may act in concert with spo0H (a sigma factor) to control the expression of some genes that are critical to the sporulation process.</text>
</comment>
<dbReference type="SUPFAM" id="SSF55785">
    <property type="entry name" value="PYP-like sensor domain (PAS domain)"/>
    <property type="match status" value="1"/>
</dbReference>
<dbReference type="SUPFAM" id="SSF47384">
    <property type="entry name" value="Homodimeric domain of signal transducing histidine kinase"/>
    <property type="match status" value="1"/>
</dbReference>
<keyword evidence="6" id="KW-0808">Transferase</keyword>
<evidence type="ECO:0000256" key="9">
    <source>
        <dbReference type="ARBA" id="ARBA00024867"/>
    </source>
</evidence>
<dbReference type="InterPro" id="IPR036890">
    <property type="entry name" value="HATPase_C_sf"/>
</dbReference>
<keyword evidence="11" id="KW-0175">Coiled coil</keyword>
<dbReference type="RefSeq" id="WP_231061479.1">
    <property type="nucleotide sequence ID" value="NZ_JAJNOR010000001.1"/>
</dbReference>
<dbReference type="InterPro" id="IPR005467">
    <property type="entry name" value="His_kinase_dom"/>
</dbReference>
<dbReference type="Proteomes" id="UP001299265">
    <property type="component" value="Unassembled WGS sequence"/>
</dbReference>
<dbReference type="PROSITE" id="PS50109">
    <property type="entry name" value="HIS_KIN"/>
    <property type="match status" value="1"/>
</dbReference>
<evidence type="ECO:0000256" key="8">
    <source>
        <dbReference type="ARBA" id="ARBA00023012"/>
    </source>
</evidence>
<dbReference type="EC" id="2.7.13.3" evidence="3"/>
<dbReference type="Gene3D" id="3.40.50.2300">
    <property type="match status" value="2"/>
</dbReference>
<dbReference type="CDD" id="cd00082">
    <property type="entry name" value="HisKA"/>
    <property type="match status" value="1"/>
</dbReference>
<dbReference type="Pfam" id="PF00072">
    <property type="entry name" value="Response_reg"/>
    <property type="match status" value="2"/>
</dbReference>
<evidence type="ECO:0000313" key="14">
    <source>
        <dbReference type="EMBL" id="MCD2491554.1"/>
    </source>
</evidence>
<dbReference type="AlphaFoldDB" id="A0AAP2RHI5"/>
<dbReference type="PRINTS" id="PR00344">
    <property type="entry name" value="BCTRLSENSOR"/>
</dbReference>
<comment type="catalytic activity">
    <reaction evidence="1">
        <text>ATP + protein L-histidine = ADP + protein N-phospho-L-histidine.</text>
        <dbReference type="EC" id="2.7.13.3"/>
    </reaction>
</comment>
<dbReference type="GO" id="GO:0016020">
    <property type="term" value="C:membrane"/>
    <property type="evidence" value="ECO:0007669"/>
    <property type="project" value="UniProtKB-SubCell"/>
</dbReference>
<evidence type="ECO:0000256" key="11">
    <source>
        <dbReference type="SAM" id="Coils"/>
    </source>
</evidence>
<dbReference type="EMBL" id="JAJNOR010000001">
    <property type="protein sequence ID" value="MCD2491554.1"/>
    <property type="molecule type" value="Genomic_DNA"/>
</dbReference>
<dbReference type="GO" id="GO:0000155">
    <property type="term" value="F:phosphorelay sensor kinase activity"/>
    <property type="evidence" value="ECO:0007669"/>
    <property type="project" value="InterPro"/>
</dbReference>
<dbReference type="InterPro" id="IPR011006">
    <property type="entry name" value="CheY-like_superfamily"/>
</dbReference>
<evidence type="ECO:0000256" key="7">
    <source>
        <dbReference type="ARBA" id="ARBA00022777"/>
    </source>
</evidence>
<dbReference type="PROSITE" id="PS50110">
    <property type="entry name" value="RESPONSE_REGULATORY"/>
    <property type="match status" value="2"/>
</dbReference>
<feature type="domain" description="Histidine kinase" evidence="12">
    <location>
        <begin position="299"/>
        <end position="523"/>
    </location>
</feature>
<evidence type="ECO:0000256" key="5">
    <source>
        <dbReference type="ARBA" id="ARBA00022553"/>
    </source>
</evidence>
<dbReference type="Pfam" id="PF02518">
    <property type="entry name" value="HATPase_c"/>
    <property type="match status" value="1"/>
</dbReference>
<feature type="coiled-coil region" evidence="11">
    <location>
        <begin position="262"/>
        <end position="289"/>
    </location>
</feature>
<comment type="subcellular location">
    <subcellularLocation>
        <location evidence="2">Membrane</location>
    </subcellularLocation>
</comment>
<evidence type="ECO:0000313" key="15">
    <source>
        <dbReference type="Proteomes" id="UP001299265"/>
    </source>
</evidence>
<evidence type="ECO:0000256" key="6">
    <source>
        <dbReference type="ARBA" id="ARBA00022679"/>
    </source>
</evidence>
<keyword evidence="15" id="KW-1185">Reference proteome</keyword>
<keyword evidence="5 10" id="KW-0597">Phosphoprotein</keyword>
<dbReference type="Gene3D" id="1.10.287.130">
    <property type="match status" value="1"/>
</dbReference>
<dbReference type="InterPro" id="IPR001789">
    <property type="entry name" value="Sig_transdc_resp-reg_receiver"/>
</dbReference>
<dbReference type="CDD" id="cd17546">
    <property type="entry name" value="REC_hyHK_CKI1_RcsC-like"/>
    <property type="match status" value="2"/>
</dbReference>
<dbReference type="PANTHER" id="PTHR45339:SF1">
    <property type="entry name" value="HYBRID SIGNAL TRANSDUCTION HISTIDINE KINASE J"/>
    <property type="match status" value="1"/>
</dbReference>
<dbReference type="Gene3D" id="3.30.450.20">
    <property type="entry name" value="PAS domain"/>
    <property type="match status" value="1"/>
</dbReference>
<evidence type="ECO:0000256" key="10">
    <source>
        <dbReference type="PROSITE-ProRule" id="PRU00169"/>
    </source>
</evidence>
<dbReference type="InterPro" id="IPR035965">
    <property type="entry name" value="PAS-like_dom_sf"/>
</dbReference>
<name>A0AAP2RHI5_9FIRM</name>
<comment type="caution">
    <text evidence="14">The sequence shown here is derived from an EMBL/GenBank/DDBJ whole genome shotgun (WGS) entry which is preliminary data.</text>
</comment>
<dbReference type="SUPFAM" id="SSF55874">
    <property type="entry name" value="ATPase domain of HSP90 chaperone/DNA topoisomerase II/histidine kinase"/>
    <property type="match status" value="1"/>
</dbReference>
<dbReference type="InterPro" id="IPR004358">
    <property type="entry name" value="Sig_transdc_His_kin-like_C"/>
</dbReference>
<evidence type="ECO:0000259" key="13">
    <source>
        <dbReference type="PROSITE" id="PS50110"/>
    </source>
</evidence>
<dbReference type="InterPro" id="IPR003661">
    <property type="entry name" value="HisK_dim/P_dom"/>
</dbReference>
<protein>
    <recommendedName>
        <fullName evidence="4">Stage 0 sporulation protein A homolog</fullName>
        <ecNumber evidence="3">2.7.13.3</ecNumber>
    </recommendedName>
</protein>
<evidence type="ECO:0000259" key="12">
    <source>
        <dbReference type="PROSITE" id="PS50109"/>
    </source>
</evidence>
<dbReference type="InterPro" id="IPR003594">
    <property type="entry name" value="HATPase_dom"/>
</dbReference>
<dbReference type="SUPFAM" id="SSF52172">
    <property type="entry name" value="CheY-like"/>
    <property type="match status" value="2"/>
</dbReference>
<feature type="domain" description="Response regulatory" evidence="13">
    <location>
        <begin position="538"/>
        <end position="658"/>
    </location>
</feature>
<feature type="domain" description="Response regulatory" evidence="13">
    <location>
        <begin position="681"/>
        <end position="802"/>
    </location>
</feature>
<dbReference type="InterPro" id="IPR036097">
    <property type="entry name" value="HisK_dim/P_sf"/>
</dbReference>
<dbReference type="Pfam" id="PF00512">
    <property type="entry name" value="HisKA"/>
    <property type="match status" value="1"/>
</dbReference>
<dbReference type="SMART" id="SM00388">
    <property type="entry name" value="HisKA"/>
    <property type="match status" value="1"/>
</dbReference>
<feature type="modified residue" description="4-aspartylphosphate" evidence="10">
    <location>
        <position position="733"/>
    </location>
</feature>
<feature type="modified residue" description="4-aspartylphosphate" evidence="10">
    <location>
        <position position="592"/>
    </location>
</feature>
<reference evidence="14 15" key="1">
    <citation type="submission" date="2021-11" db="EMBL/GenBank/DDBJ databases">
        <title>Lacrimispora sp. nov. NSJ-141 isolated from human feces.</title>
        <authorList>
            <person name="Abdugheni R."/>
        </authorList>
    </citation>
    <scope>NUCLEOTIDE SEQUENCE [LARGE SCALE GENOMIC DNA]</scope>
    <source>
        <strain evidence="14 15">NSJ-141</strain>
    </source>
</reference>
<evidence type="ECO:0000256" key="1">
    <source>
        <dbReference type="ARBA" id="ARBA00000085"/>
    </source>
</evidence>
<dbReference type="Gene3D" id="3.30.565.10">
    <property type="entry name" value="Histidine kinase-like ATPase, C-terminal domain"/>
    <property type="match status" value="1"/>
</dbReference>
<sequence length="804" mass="92241">MKNKMETDSAGSVTVQSADYEYNTLMRLLGVSVSKHLMDEHFTLIWANDFYYELIGWKKEEYETCFHNRPDLYYADYQEEWRELTETVMDAIEKHLNGYHLVSKMPRKDGGHVWVQICNSFSDEYVNGFQISYTVMTNIDDLVRVQKEQSVTYSNLPGFVAKYRIDEDGFRFMHANDRFTESFDGFTENGLYNRITNYESEQNHAAYRQNFPLMRIGKPVRFTLQAKDRTGGDMWLQVNGDCVDWWNDNPVYLVIYIDVTDITEQRELRKQLEERSEMLHNALKSAEQANRAKSEFLSRMSHDIRTPMNAIIGMTAIAGTHIDDRERVINCLEKITLSSKLLLSLINEVLDMARIESGRLSLSEEEFSLSDLLQNIITVMQPSIMDKRHHFNIHAYGLRHEHVVGDPQRIQQVFLNILSNAVKYTPDNGEILFEIREKHSRIQGCGCYEFIFKDNGYGMKPEFLQKLFTPFERADDADIRSIQGTGLGMAISQNIVRMMNGDIQVESVYGEGSKFTVILYLEVCEEEKLDLKLEETFPVLVVDDDRIACETVCERLDEIGLSSRWVLSGEEAVEEVEKNHRRSEDFLAVIIDLTMPGMNGIETTKKIRAVAGPDIPIILISAYDWLDYEEEALAAGANGFVVKPMLKSNLVYTIKKYVLKENMESNARPQMQSERSYKGKRLLLVEDNAINREIAEEILGQTGFAVETAENGLDAVERFSAVPEFYYDLVFMDLQMPVMDGLEAARRMRGMNRKDADSVPIVAMTANAMKEDIEASIAAGMNAHLAKPLELELLYRVMEKYAGG</sequence>
<keyword evidence="7" id="KW-0418">Kinase</keyword>
<keyword evidence="8" id="KW-0902">Two-component regulatory system</keyword>
<dbReference type="SMART" id="SM00448">
    <property type="entry name" value="REC"/>
    <property type="match status" value="2"/>
</dbReference>